<reference evidence="4" key="1">
    <citation type="submission" date="2022-10" db="EMBL/GenBank/DDBJ databases">
        <title>The complete genomes of actinobacterial strains from the NBC collection.</title>
        <authorList>
            <person name="Joergensen T.S."/>
            <person name="Alvarez Arevalo M."/>
            <person name="Sterndorff E.B."/>
            <person name="Faurdal D."/>
            <person name="Vuksanovic O."/>
            <person name="Mourched A.-S."/>
            <person name="Charusanti P."/>
            <person name="Shaw S."/>
            <person name="Blin K."/>
            <person name="Weber T."/>
        </authorList>
    </citation>
    <scope>NUCLEOTIDE SEQUENCE</scope>
    <source>
        <strain evidence="4">NBC_01482</strain>
    </source>
</reference>
<feature type="repeat" description="WD" evidence="3">
    <location>
        <begin position="1300"/>
        <end position="1343"/>
    </location>
</feature>
<dbReference type="PROSITE" id="PS50294">
    <property type="entry name" value="WD_REPEATS_REGION"/>
    <property type="match status" value="4"/>
</dbReference>
<evidence type="ECO:0000256" key="1">
    <source>
        <dbReference type="ARBA" id="ARBA00022574"/>
    </source>
</evidence>
<dbReference type="SUPFAM" id="SSF50978">
    <property type="entry name" value="WD40 repeat-like"/>
    <property type="match status" value="1"/>
</dbReference>
<keyword evidence="2" id="KW-0677">Repeat</keyword>
<dbReference type="PANTHER" id="PTHR22847:SF637">
    <property type="entry name" value="WD REPEAT DOMAIN 5B"/>
    <property type="match status" value="1"/>
</dbReference>
<keyword evidence="5" id="KW-1185">Reference proteome</keyword>
<feature type="repeat" description="WD" evidence="3">
    <location>
        <begin position="812"/>
        <end position="845"/>
    </location>
</feature>
<dbReference type="SUPFAM" id="SSF50998">
    <property type="entry name" value="Quinoprotein alcohol dehydrogenase-like"/>
    <property type="match status" value="1"/>
</dbReference>
<dbReference type="PROSITE" id="PS50082">
    <property type="entry name" value="WD_REPEATS_2"/>
    <property type="match status" value="5"/>
</dbReference>
<keyword evidence="1 3" id="KW-0853">WD repeat</keyword>
<protein>
    <recommendedName>
        <fullName evidence="6">WD40 repeat protein</fullName>
    </recommendedName>
</protein>
<evidence type="ECO:0000256" key="2">
    <source>
        <dbReference type="ARBA" id="ARBA00022737"/>
    </source>
</evidence>
<evidence type="ECO:0008006" key="6">
    <source>
        <dbReference type="Google" id="ProtNLM"/>
    </source>
</evidence>
<dbReference type="RefSeq" id="WP_329409420.1">
    <property type="nucleotide sequence ID" value="NZ_CP109441.1"/>
</dbReference>
<dbReference type="EMBL" id="CP109441">
    <property type="protein sequence ID" value="WUV45901.1"/>
    <property type="molecule type" value="Genomic_DNA"/>
</dbReference>
<evidence type="ECO:0000256" key="3">
    <source>
        <dbReference type="PROSITE-ProRule" id="PRU00221"/>
    </source>
</evidence>
<accession>A0ABZ1YS96</accession>
<dbReference type="InterPro" id="IPR019775">
    <property type="entry name" value="WD40_repeat_CS"/>
</dbReference>
<dbReference type="InterPro" id="IPR027417">
    <property type="entry name" value="P-loop_NTPase"/>
</dbReference>
<dbReference type="PROSITE" id="PS00678">
    <property type="entry name" value="WD_REPEATS_1"/>
    <property type="match status" value="1"/>
</dbReference>
<dbReference type="SUPFAM" id="SSF52540">
    <property type="entry name" value="P-loop containing nucleoside triphosphate hydrolases"/>
    <property type="match status" value="1"/>
</dbReference>
<evidence type="ECO:0000313" key="4">
    <source>
        <dbReference type="EMBL" id="WUV45901.1"/>
    </source>
</evidence>
<dbReference type="Proteomes" id="UP001432062">
    <property type="component" value="Chromosome"/>
</dbReference>
<dbReference type="SMART" id="SM00320">
    <property type="entry name" value="WD40"/>
    <property type="match status" value="11"/>
</dbReference>
<feature type="repeat" description="WD" evidence="3">
    <location>
        <begin position="1039"/>
        <end position="1073"/>
    </location>
</feature>
<dbReference type="InterPro" id="IPR020472">
    <property type="entry name" value="WD40_PAC1"/>
</dbReference>
<sequence>MIEDEDALEFFPVAIGEYPGQTHLALPTAEDEIDRVAAALQEFGVAAVPWNAAMPERGSDAVDDRLTAWTKSGAQRSLLLWVGHGWRVGTKAALAHAKSPDRDWTRSITPDKLASVIAARVDPYDQDQWLIIVVDACASAIFVQRLSNEVDLQVQLANRRFLLVGVSGDGPTNLGKFSAALEIALEDTFGAESRISLWDLAGELRRLLPGSEVVPKTIIDAALFRRVPAITGTMVDLAAEIRSALRNLDDHERRHFVAKAQGGDGDDYSWFFQGRVAESRLIVTWLAESSSGLLVVTGRPGSGKSALLGQLAVRSAPTLREVLIRHGLLDPVPDDQRPPDSTFDLTVHLTGMNAADLVDHIAMRLALGRPPEADDSDRSAWLLARLGERSHTTLLLDALDEAVEPIAVAEAVIRPLALLPGVRVIVGTRQSTRSEPDRPVPEDQNLLDALHADPRNTLCILHEPAAVARYVASRLLGNGTPNHDPVAVAGAAATIATHAPGFLFAHLVVAELQADPALLTDLDALDAVVRGDHRAVFRRAVTRLAAAEPSARPLLHALALAHGRGLPIRDGVWKEVAGALAPDVTIGNEQIRTLLRSAAAYLVIDREREQTVYRLAHRTFAESFTELPETRSHRATVADALLMLAARETTQVNPYVATYLAAHIADGGGASWDALGELDYVIGRLDIESLASAAARAAFGRFHLPPQVMAVLGSRHVLTAADTGNKRGIFQLAAARFGGSRTDAGLPGDWSVRWALLAPQSPHLTLRGHRGAVHALATVRTAGGRILLSSGGSDGIVRLWDPSTGRAFGRPMSGHRGGIYAIAEVPALDSLLASAGEDTSVRLWNPMTGLPHGAPLRVHRAPVRAMDVLPGRSGRVLLATGDDRGDIVLWDVGEREAVWGFPGFGTGVRGLVCTITGDHGTVLFAGYDDGTVRVWREGVPTPVAGPGPSPGHSRGLRGLTSWPGNPAGSVLSTGHDGQLIRWSLTDAQLVGTSVRRANTGVCAIASAPLPSGGSILAAGDNKGIVHLFRASLDANARTLSGHRDRIRAAVFVPEDNRLLLATAGNDAVVRLWSTAESLTSSDSPPRLTAATVADDGAVLVTGGADGVIHRYAVGSGTAVAAPYPVHNQQVTGLRVLTEADGETLLVSADTGGSVFVTRDHDVVATIDAGRPVSAITHFTAESGGTRVVTVTRSGLAFWDPLSGASLGHTPASSHRPRVVTDFVGIDGRIWLASGGYDATVYLWDAETHTHLGTITGLSAKVNGIAVVRSTADRPVLAVATNNEVVRLWDTVSTDETPVGLVGHRGPVRAIAAASTPAGPRLLTAGDDQTLRIWDAETGMLLRTLGTSAVATALTALDDNSIMVTFDDGIAVLDIVTFP</sequence>
<dbReference type="InterPro" id="IPR001680">
    <property type="entry name" value="WD40_rpt"/>
</dbReference>
<feature type="repeat" description="WD" evidence="3">
    <location>
        <begin position="1231"/>
        <end position="1253"/>
    </location>
</feature>
<dbReference type="InterPro" id="IPR036322">
    <property type="entry name" value="WD40_repeat_dom_sf"/>
</dbReference>
<dbReference type="Pfam" id="PF00400">
    <property type="entry name" value="WD40"/>
    <property type="match status" value="6"/>
</dbReference>
<dbReference type="InterPro" id="IPR011047">
    <property type="entry name" value="Quinoprotein_ADH-like_sf"/>
</dbReference>
<dbReference type="InterPro" id="IPR015943">
    <property type="entry name" value="WD40/YVTN_repeat-like_dom_sf"/>
</dbReference>
<name>A0ABZ1YS96_9NOCA</name>
<gene>
    <name evidence="4" type="ORF">OG563_43650</name>
</gene>
<dbReference type="PANTHER" id="PTHR22847">
    <property type="entry name" value="WD40 REPEAT PROTEIN"/>
    <property type="match status" value="1"/>
</dbReference>
<dbReference type="PRINTS" id="PR00320">
    <property type="entry name" value="GPROTEINBRPT"/>
</dbReference>
<feature type="repeat" description="WD" evidence="3">
    <location>
        <begin position="766"/>
        <end position="810"/>
    </location>
</feature>
<evidence type="ECO:0000313" key="5">
    <source>
        <dbReference type="Proteomes" id="UP001432062"/>
    </source>
</evidence>
<organism evidence="4 5">
    <name type="scientific">Nocardia vinacea</name>
    <dbReference type="NCBI Taxonomy" id="96468"/>
    <lineage>
        <taxon>Bacteria</taxon>
        <taxon>Bacillati</taxon>
        <taxon>Actinomycetota</taxon>
        <taxon>Actinomycetes</taxon>
        <taxon>Mycobacteriales</taxon>
        <taxon>Nocardiaceae</taxon>
        <taxon>Nocardia</taxon>
    </lineage>
</organism>
<proteinExistence type="predicted"/>
<dbReference type="Gene3D" id="2.130.10.10">
    <property type="entry name" value="YVTN repeat-like/Quinoprotein amine dehydrogenase"/>
    <property type="match status" value="4"/>
</dbReference>